<keyword evidence="5" id="KW-0479">Metal-binding</keyword>
<evidence type="ECO:0000256" key="6">
    <source>
        <dbReference type="ARBA" id="ARBA00022737"/>
    </source>
</evidence>
<dbReference type="InterPro" id="IPR045089">
    <property type="entry name" value="PGGT1B-like"/>
</dbReference>
<dbReference type="GO" id="GO:0046872">
    <property type="term" value="F:metal ion binding"/>
    <property type="evidence" value="ECO:0007669"/>
    <property type="project" value="UniProtKB-KW"/>
</dbReference>
<evidence type="ECO:0000256" key="7">
    <source>
        <dbReference type="ARBA" id="ARBA00022833"/>
    </source>
</evidence>
<protein>
    <recommendedName>
        <fullName evidence="8">Geranylgeranyl transferase type II subunit beta</fullName>
    </recommendedName>
    <alternativeName>
        <fullName evidence="9">Type II protein geranyl-geranyltransferase subunit beta</fullName>
    </alternativeName>
</protein>
<dbReference type="SUPFAM" id="SSF48239">
    <property type="entry name" value="Terpenoid cyclases/Protein prenyltransferases"/>
    <property type="match status" value="1"/>
</dbReference>
<dbReference type="Gene3D" id="1.50.10.20">
    <property type="match status" value="1"/>
</dbReference>
<keyword evidence="7" id="KW-0862">Zinc</keyword>
<dbReference type="EMBL" id="CDMZ01003919">
    <property type="protein sequence ID" value="CEM48052.1"/>
    <property type="molecule type" value="Genomic_DNA"/>
</dbReference>
<dbReference type="Pfam" id="PF00432">
    <property type="entry name" value="Prenyltrans"/>
    <property type="match status" value="1"/>
</dbReference>
<organism evidence="12">
    <name type="scientific">Chromera velia CCMP2878</name>
    <dbReference type="NCBI Taxonomy" id="1169474"/>
    <lineage>
        <taxon>Eukaryota</taxon>
        <taxon>Sar</taxon>
        <taxon>Alveolata</taxon>
        <taxon>Colpodellida</taxon>
        <taxon>Chromeraceae</taxon>
        <taxon>Chromera</taxon>
    </lineage>
</organism>
<evidence type="ECO:0000256" key="2">
    <source>
        <dbReference type="ARBA" id="ARBA00010497"/>
    </source>
</evidence>
<sequence length="504" mass="54697">MDPNLSYLLNFLRKCAVEEAKSAPERAQKDHTKHAGECRQEEEKRSSGGTWNIPQEFVETEMQRIATESFFLSGVYWTLCGISLFCSSAEGFRELLVQASETSSESIAALVRKCARADGGFAPSPDPVQSAHVLSTLSAVQVDVILRGHTGAVRAAPSSVSVFGHEAEKASTMSSQTVSVSVCREKTVAFCLSLQHKKEGFFAPSIERPGDSDVRFTYCALATLTLLGANPCAPSCYKETNCKKLEELTEMRVEWESLRVWLWGCLTEEGGFGASPGDEAHAGHTFCALASLALIGGFDSIPFGQKSSSSSSPGGDPGGGTEVKMRIRKIWRWLSRRQHLTEGGLTGRPSKHADVCYTWWVLASLSILLEYGVRGDIPRTFYFGGEETVGSNGGETASGAARFPSSLDLPAVHRFIQESQRPQKGGIARDPAHQQVPDPFHTFLGLAGLSLIRRQLQETERNTGAPEEEKGKVGKFSSRIEPAELQPVDPLLALPARSVVGSVR</sequence>
<dbReference type="InterPro" id="IPR008930">
    <property type="entry name" value="Terpenoid_cyclase/PrenylTrfase"/>
</dbReference>
<comment type="cofactor">
    <cofactor evidence="1">
        <name>Zn(2+)</name>
        <dbReference type="ChEBI" id="CHEBI:29105"/>
    </cofactor>
</comment>
<dbReference type="PANTHER" id="PTHR11774">
    <property type="entry name" value="GERANYLGERANYL TRANSFERASE TYPE BETA SUBUNIT"/>
    <property type="match status" value="1"/>
</dbReference>
<evidence type="ECO:0000256" key="8">
    <source>
        <dbReference type="ARBA" id="ARBA00030816"/>
    </source>
</evidence>
<keyword evidence="4" id="KW-0808">Transferase</keyword>
<dbReference type="VEuPathDB" id="CryptoDB:Cvel_8638"/>
<gene>
    <name evidence="12" type="ORF">Cvel_8638</name>
</gene>
<keyword evidence="3" id="KW-0637">Prenyltransferase</keyword>
<dbReference type="PANTHER" id="PTHR11774:SF11">
    <property type="entry name" value="GERANYLGERANYL TRANSFERASE TYPE-2 SUBUNIT BETA"/>
    <property type="match status" value="1"/>
</dbReference>
<evidence type="ECO:0000256" key="5">
    <source>
        <dbReference type="ARBA" id="ARBA00022723"/>
    </source>
</evidence>
<proteinExistence type="inferred from homology"/>
<name>A0A0G4HUE0_9ALVE</name>
<evidence type="ECO:0000313" key="12">
    <source>
        <dbReference type="EMBL" id="CEM48052.1"/>
    </source>
</evidence>
<dbReference type="InterPro" id="IPR001330">
    <property type="entry name" value="Prenyltrans"/>
</dbReference>
<comment type="similarity">
    <text evidence="2">Belongs to the protein prenyltransferase subunit beta family.</text>
</comment>
<dbReference type="AlphaFoldDB" id="A0A0G4HUE0"/>
<reference evidence="12" key="1">
    <citation type="submission" date="2014-11" db="EMBL/GenBank/DDBJ databases">
        <authorList>
            <person name="Otto D Thomas"/>
            <person name="Naeem Raeece"/>
        </authorList>
    </citation>
    <scope>NUCLEOTIDE SEQUENCE</scope>
</reference>
<evidence type="ECO:0000256" key="9">
    <source>
        <dbReference type="ARBA" id="ARBA00032766"/>
    </source>
</evidence>
<evidence type="ECO:0000256" key="3">
    <source>
        <dbReference type="ARBA" id="ARBA00022602"/>
    </source>
</evidence>
<evidence type="ECO:0000256" key="1">
    <source>
        <dbReference type="ARBA" id="ARBA00001947"/>
    </source>
</evidence>
<evidence type="ECO:0000256" key="4">
    <source>
        <dbReference type="ARBA" id="ARBA00022679"/>
    </source>
</evidence>
<accession>A0A0G4HUE0</accession>
<feature type="region of interest" description="Disordered" evidence="10">
    <location>
        <begin position="23"/>
        <end position="50"/>
    </location>
</feature>
<evidence type="ECO:0000256" key="10">
    <source>
        <dbReference type="SAM" id="MobiDB-lite"/>
    </source>
</evidence>
<keyword evidence="6" id="KW-0677">Repeat</keyword>
<dbReference type="PhylomeDB" id="A0A0G4HUE0"/>
<evidence type="ECO:0000259" key="11">
    <source>
        <dbReference type="Pfam" id="PF00432"/>
    </source>
</evidence>
<dbReference type="GO" id="GO:0005968">
    <property type="term" value="C:Rab-protein geranylgeranyltransferase complex"/>
    <property type="evidence" value="ECO:0007669"/>
    <property type="project" value="TreeGrafter"/>
</dbReference>
<feature type="compositionally biased region" description="Basic and acidic residues" evidence="10">
    <location>
        <begin position="23"/>
        <end position="46"/>
    </location>
</feature>
<dbReference type="GO" id="GO:0004663">
    <property type="term" value="F:Rab geranylgeranyltransferase activity"/>
    <property type="evidence" value="ECO:0007669"/>
    <property type="project" value="TreeGrafter"/>
</dbReference>
<feature type="domain" description="Prenyltransferase alpha-alpha toroid" evidence="11">
    <location>
        <begin position="64"/>
        <end position="493"/>
    </location>
</feature>